<dbReference type="GeneID" id="18910080"/>
<feature type="region of interest" description="Disordered" evidence="1">
    <location>
        <begin position="192"/>
        <end position="531"/>
    </location>
</feature>
<feature type="compositionally biased region" description="Basic and acidic residues" evidence="1">
    <location>
        <begin position="452"/>
        <end position="484"/>
    </location>
</feature>
<feature type="compositionally biased region" description="Low complexity" evidence="1">
    <location>
        <begin position="392"/>
        <end position="407"/>
    </location>
</feature>
<feature type="compositionally biased region" description="Low complexity" evidence="1">
    <location>
        <begin position="55"/>
        <end position="72"/>
    </location>
</feature>
<dbReference type="InParanoid" id="K5W297"/>
<accession>K5W297</accession>
<feature type="region of interest" description="Disordered" evidence="1">
    <location>
        <begin position="51"/>
        <end position="79"/>
    </location>
</feature>
<keyword evidence="3" id="KW-1185">Reference proteome</keyword>
<gene>
    <name evidence="2" type="ORF">PHACADRAFT_182373</name>
</gene>
<dbReference type="AlphaFoldDB" id="K5W297"/>
<feature type="non-terminal residue" evidence="2">
    <location>
        <position position="613"/>
    </location>
</feature>
<feature type="compositionally biased region" description="Low complexity" evidence="1">
    <location>
        <begin position="303"/>
        <end position="346"/>
    </location>
</feature>
<proteinExistence type="predicted"/>
<name>K5W297_PHACS</name>
<evidence type="ECO:0000313" key="3">
    <source>
        <dbReference type="Proteomes" id="UP000008370"/>
    </source>
</evidence>
<dbReference type="KEGG" id="pco:PHACADRAFT_182373"/>
<feature type="compositionally biased region" description="Polar residues" evidence="1">
    <location>
        <begin position="558"/>
        <end position="570"/>
    </location>
</feature>
<sequence length="613" mass="64512">MSSKGRARLIRYSSFGVLNGSLQSMCLLPSAAASPGPTIPPARTTPSFAARQADTPMSSTSRTSSEASGPSTASVSRLPSQILAPSTSHGTKAVRDGNVHTFVADGLTINLADVDVDHPSADVPACESLPTLLASAFGDRSSCSDRPSRPWPTLTGHDLMAIFPAPVTRPPTDACDVIFRKQIHDFLMGTPEDLRRDFRPSQLQPTGDRSERLELSANAGSQRAPLRRADLSVVSTPPQPPPPPPPGHDRHHSQPPQPHDLAPRTHLPARPHPLPPLVSTPRGPTHPRQDNAGPAMRLYNSDPASVRSASPAAPPSAAAAATAAVSRRPPNAERPPAYASPAQPAAHTGVHARAGGDSSPPALLSWHPAERSSPPSLGHGTSPPLQPVPTTASASAAAAAPAAALAPAPAPQAPPPAPPPGATRPKITLIQCNPQNAHPHNPPLTTVPLDLGGRDAYVRERETEARERAREAAPARAPDTREQEGAAADGWAHRQEPQQQHGQEPPATHEGYIPRLRAPKKPAGAKTARYRTAGRCTTARSLLSPSHTRAGVVRRTTRSSTSPGQNNTSRGRCPALPPSVRCLLAASQAPQPWPATLLNGPIYRVFLRRFSNE</sequence>
<protein>
    <submittedName>
        <fullName evidence="2">Uncharacterized protein</fullName>
    </submittedName>
</protein>
<feature type="region of interest" description="Disordered" evidence="1">
    <location>
        <begin position="544"/>
        <end position="573"/>
    </location>
</feature>
<organism evidence="2 3">
    <name type="scientific">Phanerochaete carnosa (strain HHB-10118-sp)</name>
    <name type="common">White-rot fungus</name>
    <name type="synonym">Peniophora carnosa</name>
    <dbReference type="NCBI Taxonomy" id="650164"/>
    <lineage>
        <taxon>Eukaryota</taxon>
        <taxon>Fungi</taxon>
        <taxon>Dikarya</taxon>
        <taxon>Basidiomycota</taxon>
        <taxon>Agaricomycotina</taxon>
        <taxon>Agaricomycetes</taxon>
        <taxon>Polyporales</taxon>
        <taxon>Phanerochaetaceae</taxon>
        <taxon>Phanerochaete</taxon>
    </lineage>
</organism>
<dbReference type="OrthoDB" id="10674772at2759"/>
<dbReference type="EMBL" id="JH930470">
    <property type="protein sequence ID" value="EKM57973.1"/>
    <property type="molecule type" value="Genomic_DNA"/>
</dbReference>
<evidence type="ECO:0000313" key="2">
    <source>
        <dbReference type="EMBL" id="EKM57973.1"/>
    </source>
</evidence>
<evidence type="ECO:0000256" key="1">
    <source>
        <dbReference type="SAM" id="MobiDB-lite"/>
    </source>
</evidence>
<feature type="compositionally biased region" description="Pro residues" evidence="1">
    <location>
        <begin position="408"/>
        <end position="422"/>
    </location>
</feature>
<dbReference type="HOGENOM" id="CLU_445909_0_0_1"/>
<dbReference type="Proteomes" id="UP000008370">
    <property type="component" value="Unassembled WGS sequence"/>
</dbReference>
<dbReference type="RefSeq" id="XP_007393305.1">
    <property type="nucleotide sequence ID" value="XM_007393243.1"/>
</dbReference>
<feature type="compositionally biased region" description="Pro residues" evidence="1">
    <location>
        <begin position="237"/>
        <end position="246"/>
    </location>
</feature>
<feature type="compositionally biased region" description="Low complexity" evidence="1">
    <location>
        <begin position="497"/>
        <end position="506"/>
    </location>
</feature>
<reference evidence="2 3" key="1">
    <citation type="journal article" date="2012" name="BMC Genomics">
        <title>Comparative genomics of the white-rot fungi, Phanerochaete carnosa and P. chrysosporium, to elucidate the genetic basis of the distinct wood types they colonize.</title>
        <authorList>
            <person name="Suzuki H."/>
            <person name="MacDonald J."/>
            <person name="Syed K."/>
            <person name="Salamov A."/>
            <person name="Hori C."/>
            <person name="Aerts A."/>
            <person name="Henrissat B."/>
            <person name="Wiebenga A."/>
            <person name="vanKuyk P.A."/>
            <person name="Barry K."/>
            <person name="Lindquist E."/>
            <person name="LaButti K."/>
            <person name="Lapidus A."/>
            <person name="Lucas S."/>
            <person name="Coutinho P."/>
            <person name="Gong Y."/>
            <person name="Samejima M."/>
            <person name="Mahadevan R."/>
            <person name="Abou-Zaid M."/>
            <person name="de Vries R.P."/>
            <person name="Igarashi K."/>
            <person name="Yadav J.S."/>
            <person name="Grigoriev I.V."/>
            <person name="Master E.R."/>
        </authorList>
    </citation>
    <scope>NUCLEOTIDE SEQUENCE [LARGE SCALE GENOMIC DNA]</scope>
    <source>
        <strain evidence="2 3">HHB-10118-sp</strain>
    </source>
</reference>